<sequence>MEQRIETKSFIGAKPPTFEPITLSALDHLLSPIHLFAYFTFHVNRPSDAIPVLENGLSRLFDALPFLTGDIETLPHLNGKQNVMQMRPTDAVTLAESPMLRIVHHQTKASAVERDSAEHTDYVPIPIPMIAPDPSPVARFQANIMQDGVVLCMAFDHRVMDGLGVIAILESLAACCRGDAALTTMASQLQKKQQIASITSSTPFHDQEGFGTEPRIPVHPISRKFSLSADKISQLKKICNSLTPAGSNISLTNGDIAAAIISISVMRAIQEASPSLPKDATAKMNYIVDGRSILQPHLGRYIGNTLMPGRLSFSHDAMKRNALNDLADISLIYNVASSLRSEVQSISAEQICSLVSHINNLDDWGSFQGQFPDFLVSSLRAFPVYAWDWGHVLGKMANLDMPDPRLNGACWVMPAKAVPGSNKAPPYELRIVLEERIIECLRREPLFCWASDASQTNGSAKL</sequence>
<proteinExistence type="predicted"/>
<accession>A0A1L9RQ91</accession>
<dbReference type="Gene3D" id="3.30.559.10">
    <property type="entry name" value="Chloramphenicol acetyltransferase-like domain"/>
    <property type="match status" value="2"/>
</dbReference>
<dbReference type="AlphaFoldDB" id="A0A1L9RQ91"/>
<dbReference type="Pfam" id="PF02458">
    <property type="entry name" value="Transferase"/>
    <property type="match status" value="1"/>
</dbReference>
<dbReference type="GeneID" id="63750781"/>
<dbReference type="InterPro" id="IPR023213">
    <property type="entry name" value="CAT-like_dom_sf"/>
</dbReference>
<dbReference type="EMBL" id="KV878211">
    <property type="protein sequence ID" value="OJJ37033.1"/>
    <property type="molecule type" value="Genomic_DNA"/>
</dbReference>
<evidence type="ECO:0000256" key="1">
    <source>
        <dbReference type="ARBA" id="ARBA00022679"/>
    </source>
</evidence>
<dbReference type="PANTHER" id="PTHR31642">
    <property type="entry name" value="TRICHOTHECENE 3-O-ACETYLTRANSFERASE"/>
    <property type="match status" value="1"/>
</dbReference>
<dbReference type="GO" id="GO:0016747">
    <property type="term" value="F:acyltransferase activity, transferring groups other than amino-acyl groups"/>
    <property type="evidence" value="ECO:0007669"/>
    <property type="project" value="TreeGrafter"/>
</dbReference>
<evidence type="ECO:0000256" key="2">
    <source>
        <dbReference type="ARBA" id="ARBA00023315"/>
    </source>
</evidence>
<protein>
    <recommendedName>
        <fullName evidence="5">Condensation domain-containing protein</fullName>
    </recommendedName>
</protein>
<organism evidence="3 4">
    <name type="scientific">Aspergillus wentii DTO 134E9</name>
    <dbReference type="NCBI Taxonomy" id="1073089"/>
    <lineage>
        <taxon>Eukaryota</taxon>
        <taxon>Fungi</taxon>
        <taxon>Dikarya</taxon>
        <taxon>Ascomycota</taxon>
        <taxon>Pezizomycotina</taxon>
        <taxon>Eurotiomycetes</taxon>
        <taxon>Eurotiomycetidae</taxon>
        <taxon>Eurotiales</taxon>
        <taxon>Aspergillaceae</taxon>
        <taxon>Aspergillus</taxon>
        <taxon>Aspergillus subgen. Cremei</taxon>
    </lineage>
</organism>
<evidence type="ECO:0008006" key="5">
    <source>
        <dbReference type="Google" id="ProtNLM"/>
    </source>
</evidence>
<dbReference type="Proteomes" id="UP000184383">
    <property type="component" value="Unassembled WGS sequence"/>
</dbReference>
<dbReference type="PANTHER" id="PTHR31642:SF270">
    <property type="entry name" value="O-ACYLTRANSFERASE AUSQ"/>
    <property type="match status" value="1"/>
</dbReference>
<evidence type="ECO:0000313" key="4">
    <source>
        <dbReference type="Proteomes" id="UP000184383"/>
    </source>
</evidence>
<keyword evidence="2" id="KW-0012">Acyltransferase</keyword>
<dbReference type="STRING" id="1073089.A0A1L9RQ91"/>
<name>A0A1L9RQ91_ASPWE</name>
<dbReference type="OrthoDB" id="1862401at2759"/>
<dbReference type="InterPro" id="IPR050317">
    <property type="entry name" value="Plant_Fungal_Acyltransferase"/>
</dbReference>
<dbReference type="RefSeq" id="XP_040690709.1">
    <property type="nucleotide sequence ID" value="XM_040834933.1"/>
</dbReference>
<reference evidence="4" key="1">
    <citation type="journal article" date="2017" name="Genome Biol.">
        <title>Comparative genomics reveals high biological diversity and specific adaptations in the industrially and medically important fungal genus Aspergillus.</title>
        <authorList>
            <person name="de Vries R.P."/>
            <person name="Riley R."/>
            <person name="Wiebenga A."/>
            <person name="Aguilar-Osorio G."/>
            <person name="Amillis S."/>
            <person name="Uchima C.A."/>
            <person name="Anderluh G."/>
            <person name="Asadollahi M."/>
            <person name="Askin M."/>
            <person name="Barry K."/>
            <person name="Battaglia E."/>
            <person name="Bayram O."/>
            <person name="Benocci T."/>
            <person name="Braus-Stromeyer S.A."/>
            <person name="Caldana C."/>
            <person name="Canovas D."/>
            <person name="Cerqueira G.C."/>
            <person name="Chen F."/>
            <person name="Chen W."/>
            <person name="Choi C."/>
            <person name="Clum A."/>
            <person name="Dos Santos R.A."/>
            <person name="Damasio A.R."/>
            <person name="Diallinas G."/>
            <person name="Emri T."/>
            <person name="Fekete E."/>
            <person name="Flipphi M."/>
            <person name="Freyberg S."/>
            <person name="Gallo A."/>
            <person name="Gournas C."/>
            <person name="Habgood R."/>
            <person name="Hainaut M."/>
            <person name="Harispe M.L."/>
            <person name="Henrissat B."/>
            <person name="Hilden K.S."/>
            <person name="Hope R."/>
            <person name="Hossain A."/>
            <person name="Karabika E."/>
            <person name="Karaffa L."/>
            <person name="Karanyi Z."/>
            <person name="Krasevec N."/>
            <person name="Kuo A."/>
            <person name="Kusch H."/>
            <person name="LaButti K."/>
            <person name="Lagendijk E.L."/>
            <person name="Lapidus A."/>
            <person name="Levasseur A."/>
            <person name="Lindquist E."/>
            <person name="Lipzen A."/>
            <person name="Logrieco A.F."/>
            <person name="MacCabe A."/>
            <person name="Maekelae M.R."/>
            <person name="Malavazi I."/>
            <person name="Melin P."/>
            <person name="Meyer V."/>
            <person name="Mielnichuk N."/>
            <person name="Miskei M."/>
            <person name="Molnar A.P."/>
            <person name="Mule G."/>
            <person name="Ngan C.Y."/>
            <person name="Orejas M."/>
            <person name="Orosz E."/>
            <person name="Ouedraogo J.P."/>
            <person name="Overkamp K.M."/>
            <person name="Park H.-S."/>
            <person name="Perrone G."/>
            <person name="Piumi F."/>
            <person name="Punt P.J."/>
            <person name="Ram A.F."/>
            <person name="Ramon A."/>
            <person name="Rauscher S."/>
            <person name="Record E."/>
            <person name="Riano-Pachon D.M."/>
            <person name="Robert V."/>
            <person name="Roehrig J."/>
            <person name="Ruller R."/>
            <person name="Salamov A."/>
            <person name="Salih N.S."/>
            <person name="Samson R.A."/>
            <person name="Sandor E."/>
            <person name="Sanguinetti M."/>
            <person name="Schuetze T."/>
            <person name="Sepcic K."/>
            <person name="Shelest E."/>
            <person name="Sherlock G."/>
            <person name="Sophianopoulou V."/>
            <person name="Squina F.M."/>
            <person name="Sun H."/>
            <person name="Susca A."/>
            <person name="Todd R.B."/>
            <person name="Tsang A."/>
            <person name="Unkles S.E."/>
            <person name="van de Wiele N."/>
            <person name="van Rossen-Uffink D."/>
            <person name="Oliveira J.V."/>
            <person name="Vesth T.C."/>
            <person name="Visser J."/>
            <person name="Yu J.-H."/>
            <person name="Zhou M."/>
            <person name="Andersen M.R."/>
            <person name="Archer D.B."/>
            <person name="Baker S.E."/>
            <person name="Benoit I."/>
            <person name="Brakhage A.A."/>
            <person name="Braus G.H."/>
            <person name="Fischer R."/>
            <person name="Frisvad J.C."/>
            <person name="Goldman G.H."/>
            <person name="Houbraken J."/>
            <person name="Oakley B."/>
            <person name="Pocsi I."/>
            <person name="Scazzocchio C."/>
            <person name="Seiboth B."/>
            <person name="vanKuyk P.A."/>
            <person name="Wortman J."/>
            <person name="Dyer P.S."/>
            <person name="Grigoriev I.V."/>
        </authorList>
    </citation>
    <scope>NUCLEOTIDE SEQUENCE [LARGE SCALE GENOMIC DNA]</scope>
    <source>
        <strain evidence="4">DTO 134E9</strain>
    </source>
</reference>
<gene>
    <name evidence="3" type="ORF">ASPWEDRAFT_38670</name>
</gene>
<evidence type="ECO:0000313" key="3">
    <source>
        <dbReference type="EMBL" id="OJJ37033.1"/>
    </source>
</evidence>
<keyword evidence="1" id="KW-0808">Transferase</keyword>
<dbReference type="VEuPathDB" id="FungiDB:ASPWEDRAFT_38670"/>
<keyword evidence="4" id="KW-1185">Reference proteome</keyword>